<dbReference type="InterPro" id="IPR050534">
    <property type="entry name" value="Coronavir_polyprotein_1ab"/>
</dbReference>
<name>A0ABN4CIU7_9CORY</name>
<dbReference type="InterPro" id="IPR027417">
    <property type="entry name" value="P-loop_NTPase"/>
</dbReference>
<evidence type="ECO:0000256" key="2">
    <source>
        <dbReference type="SAM" id="MobiDB-lite"/>
    </source>
</evidence>
<organism evidence="4 5">
    <name type="scientific">Corynebacterium casei LMG S-19264</name>
    <dbReference type="NCBI Taxonomy" id="1285583"/>
    <lineage>
        <taxon>Bacteria</taxon>
        <taxon>Bacillati</taxon>
        <taxon>Actinomycetota</taxon>
        <taxon>Actinomycetes</taxon>
        <taxon>Mycobacteriales</taxon>
        <taxon>Corynebacteriaceae</taxon>
        <taxon>Corynebacterium</taxon>
    </lineage>
</organism>
<gene>
    <name evidence="4" type="ORF">CCASEI_14328</name>
</gene>
<dbReference type="EMBL" id="CP004352">
    <property type="protein sequence ID" value="AHI21388.1"/>
    <property type="molecule type" value="Genomic_DNA"/>
</dbReference>
<dbReference type="CDD" id="cd18809">
    <property type="entry name" value="SF1_C_RecD"/>
    <property type="match status" value="1"/>
</dbReference>
<proteinExistence type="predicted"/>
<dbReference type="NCBIfam" id="NF041492">
    <property type="entry name" value="MobF"/>
    <property type="match status" value="1"/>
</dbReference>
<feature type="coiled-coil region" evidence="1">
    <location>
        <begin position="1029"/>
        <end position="1077"/>
    </location>
</feature>
<feature type="region of interest" description="Disordered" evidence="2">
    <location>
        <begin position="836"/>
        <end position="856"/>
    </location>
</feature>
<dbReference type="Gene3D" id="3.40.50.300">
    <property type="entry name" value="P-loop containing nucleotide triphosphate hydrolases"/>
    <property type="match status" value="2"/>
</dbReference>
<feature type="region of interest" description="Disordered" evidence="2">
    <location>
        <begin position="1123"/>
        <end position="1144"/>
    </location>
</feature>
<evidence type="ECO:0000313" key="4">
    <source>
        <dbReference type="EMBL" id="AHI21388.1"/>
    </source>
</evidence>
<dbReference type="PANTHER" id="PTHR43788">
    <property type="entry name" value="DNA2/NAM7 HELICASE FAMILY MEMBER"/>
    <property type="match status" value="1"/>
</dbReference>
<geneLocation type="plasmid" evidence="4 5">
    <name>pCASE2</name>
</geneLocation>
<evidence type="ECO:0000256" key="1">
    <source>
        <dbReference type="SAM" id="Coils"/>
    </source>
</evidence>
<dbReference type="Pfam" id="PF08751">
    <property type="entry name" value="TrwC"/>
    <property type="match status" value="1"/>
</dbReference>
<feature type="domain" description="TrwC relaxase" evidence="3">
    <location>
        <begin position="17"/>
        <end position="311"/>
    </location>
</feature>
<keyword evidence="4" id="KW-0614">Plasmid</keyword>
<dbReference type="Proteomes" id="UP000019226">
    <property type="component" value="Plasmid pCASE2"/>
</dbReference>
<evidence type="ECO:0000313" key="5">
    <source>
        <dbReference type="Proteomes" id="UP000019226"/>
    </source>
</evidence>
<dbReference type="CDD" id="cd17933">
    <property type="entry name" value="DEXSc_RecD-like"/>
    <property type="match status" value="1"/>
</dbReference>
<keyword evidence="5" id="KW-1185">Reference proteome</keyword>
<evidence type="ECO:0000259" key="3">
    <source>
        <dbReference type="Pfam" id="PF08751"/>
    </source>
</evidence>
<protein>
    <recommendedName>
        <fullName evidence="3">TrwC relaxase domain-containing protein</fullName>
    </recommendedName>
</protein>
<dbReference type="SUPFAM" id="SSF52540">
    <property type="entry name" value="P-loop containing nucleoside triphosphate hydrolases"/>
    <property type="match status" value="2"/>
</dbReference>
<reference evidence="5" key="1">
    <citation type="submission" date="2013-02" db="EMBL/GenBank/DDBJ databases">
        <title>The complete genome sequence of Corynebacterium casei LMG S-19264 (=DSM 44701).</title>
        <authorList>
            <person name="Ruckert C."/>
            <person name="Albersmeier A."/>
            <person name="Kalinowski J."/>
        </authorList>
    </citation>
    <scope>NUCLEOTIDE SEQUENCE [LARGE SCALE GENOMIC DNA]</scope>
    <source>
        <strain evidence="5">LMG S-19264</strain>
        <plasmid evidence="5">pCASE2</plasmid>
    </source>
</reference>
<sequence length="1144" mass="125416">MKEGNGVLTIARMNAHSVAYYQSTVEENQGPDSYYSEDGTKPAEVWIKAAHATNSTFVSTHLGVENGETVDGKTVHDWFDNAVAPSGAKLGRAPGADGVPGFDLTFCAPKSVSLLWGLGDDPELRTLIDHAHQEAVSEALDYVSEHAGYTRRQDPTVSEKRLMIEKLRGISGVKYEHRTSRAGDPHVHSHVLLANKQLCQDGKIRTLDSKGIYHEARAAGMVYQATLREILSRKLGLEWGEIVNGCAEISGLDDRKVLADFSTRAREIDQWQENNGLETRSNYQRIAQKITRQTKDLDVSLDELETQWAQREHSETVRGFIASLDKNPGGDGAQIYHYGGKTLPDSADILAEVIAERSTFTRADVAEKVAELLPVGAVEPHLMLRTIESLTDAALTSDDSLSVTPDKDPAVDNTQREGAQRFTTTAVIDEVEQAVRLATAVVDAGVSAESIKPIPGALSENQASAMRQVVKSPYRASVIVAPAGAGKTSSLKAARSAWEHAGKTVVGLAPTGKAADVMVGEAVADESMTIARALRAGNASTPGQRVRALGWDRNTVVVVDEAGMVASPELVEILSTVKAAGARTVLVGDPEQYAAVKARSGLLATLSEELPDAVELTEVFRQRSEKEREASTWLRSGDEGLIERAAQWYADNNRVHAGSVTAMLDDALAGWAKDTEHGKQSLLIASTHEQVRALNAAAQKTRAQRKELDLQQPHTRLSDGLEAYIDDTILTRSNDYELVTSAGDVVRNGQRWMVESFTADGSAQVRRLDDTSATVTLSSDYLRDSAQLGYASTGHSAQGATVDIARVVSGVGQLDKASVYVPMTRGRDGNFLYITEEQPGDSETGHGKALPKQRREPKEYARELLTHAVQRDRGDATPHTLYGQARRDWALNRLLTGAVKDPFKGTAIAAYMKGFEQRRSNRFHAHFDMSPELLTEKSSSAQGGTREERIARRHTQFLDERAQAQQQRDKVAEQLTQEIGKLAMLKEQDRDLESRVWDAQRIYDKAERSLSWAQSTQQSRGLFKKLLHGASDQAKVDELTQELEQAQQAYEEISQQHDALASELEVQKDTVERLHERDGELDDRMRFLDSMLFLTENGTSPFAEDQLDSFSSSADSYLGYDDSYDMSSSPVLGLSDDSSDGMEL</sequence>
<dbReference type="SUPFAM" id="SSF55464">
    <property type="entry name" value="Origin of replication-binding domain, RBD-like"/>
    <property type="match status" value="1"/>
</dbReference>
<accession>A0ABN4CIU7</accession>
<dbReference type="Gene3D" id="2.30.30.940">
    <property type="match status" value="1"/>
</dbReference>
<keyword evidence="1" id="KW-0175">Coiled coil</keyword>
<dbReference type="Pfam" id="PF13604">
    <property type="entry name" value="AAA_30"/>
    <property type="match status" value="1"/>
</dbReference>
<dbReference type="InterPro" id="IPR014862">
    <property type="entry name" value="TrwC"/>
</dbReference>